<name>A0A7J7EMT5_DICBM</name>
<reference evidence="2 3" key="1">
    <citation type="journal article" date="2020" name="Mol. Biol. Evol.">
        <title>Interspecific Gene Flow and the Evolution of Specialization in Black and White Rhinoceros.</title>
        <authorList>
            <person name="Moodley Y."/>
            <person name="Westbury M.V."/>
            <person name="Russo I.M."/>
            <person name="Gopalakrishnan S."/>
            <person name="Rakotoarivelo A."/>
            <person name="Olsen R.A."/>
            <person name="Prost S."/>
            <person name="Tunstall T."/>
            <person name="Ryder O.A."/>
            <person name="Dalen L."/>
            <person name="Bruford M.W."/>
        </authorList>
    </citation>
    <scope>NUCLEOTIDE SEQUENCE [LARGE SCALE GENOMIC DNA]</scope>
    <source>
        <strain evidence="2">SBR-YM</strain>
        <tissue evidence="2">Skin</tissue>
    </source>
</reference>
<protein>
    <submittedName>
        <fullName evidence="2">Uncharacterized protein</fullName>
    </submittedName>
</protein>
<dbReference type="Proteomes" id="UP000551758">
    <property type="component" value="Unassembled WGS sequence"/>
</dbReference>
<evidence type="ECO:0000256" key="1">
    <source>
        <dbReference type="SAM" id="MobiDB-lite"/>
    </source>
</evidence>
<feature type="region of interest" description="Disordered" evidence="1">
    <location>
        <begin position="148"/>
        <end position="180"/>
    </location>
</feature>
<comment type="caution">
    <text evidence="2">The sequence shown here is derived from an EMBL/GenBank/DDBJ whole genome shotgun (WGS) entry which is preliminary data.</text>
</comment>
<feature type="compositionally biased region" description="Polar residues" evidence="1">
    <location>
        <begin position="163"/>
        <end position="180"/>
    </location>
</feature>
<sequence length="180" mass="20275">MSPVTSAHWGPTSVTDHRAVPPTCCHTPETPWSSCSQYYTSTDILCSLRFANQNRGLAWFWIFDKEGEQLISSTHHKTSQTPRVAEKKLIIFQCDRHLVDCINCAVGTLPTTSCEFVSFAQHLSPVKQKQHHVLQILYPPGPWILSEPEDLGTRGSSDEDYSCLNSESSPQFEVESDTQY</sequence>
<accession>A0A7J7EMT5</accession>
<evidence type="ECO:0000313" key="2">
    <source>
        <dbReference type="EMBL" id="KAF5916951.1"/>
    </source>
</evidence>
<dbReference type="EMBL" id="JACDTQ010002604">
    <property type="protein sequence ID" value="KAF5916951.1"/>
    <property type="molecule type" value="Genomic_DNA"/>
</dbReference>
<keyword evidence="3" id="KW-1185">Reference proteome</keyword>
<dbReference type="AlphaFoldDB" id="A0A7J7EMT5"/>
<organism evidence="2 3">
    <name type="scientific">Diceros bicornis minor</name>
    <name type="common">South-central black rhinoceros</name>
    <dbReference type="NCBI Taxonomy" id="77932"/>
    <lineage>
        <taxon>Eukaryota</taxon>
        <taxon>Metazoa</taxon>
        <taxon>Chordata</taxon>
        <taxon>Craniata</taxon>
        <taxon>Vertebrata</taxon>
        <taxon>Euteleostomi</taxon>
        <taxon>Mammalia</taxon>
        <taxon>Eutheria</taxon>
        <taxon>Laurasiatheria</taxon>
        <taxon>Perissodactyla</taxon>
        <taxon>Rhinocerotidae</taxon>
        <taxon>Diceros</taxon>
    </lineage>
</organism>
<proteinExistence type="predicted"/>
<evidence type="ECO:0000313" key="3">
    <source>
        <dbReference type="Proteomes" id="UP000551758"/>
    </source>
</evidence>
<gene>
    <name evidence="2" type="ORF">HPG69_013873</name>
</gene>